<evidence type="ECO:0008006" key="3">
    <source>
        <dbReference type="Google" id="ProtNLM"/>
    </source>
</evidence>
<reference evidence="1" key="1">
    <citation type="submission" date="2023-08" db="EMBL/GenBank/DDBJ databases">
        <title>Complete genome sequence of Sinorhizobium chiapanecum ITTG S70 isolated from Acaciella angustissima nodules in Chiapas-Mexico.</title>
        <authorList>
            <person name="Rincon-Rosales R."/>
            <person name="Rogel M.A."/>
            <person name="Rincon-Medina C.I."/>
            <person name="Guerrero G."/>
            <person name="Manzano-Gomez L.A."/>
            <person name="Lopez-Lopez A."/>
            <person name="Rincon Molina F.A."/>
            <person name="Martinez-Romero E."/>
        </authorList>
    </citation>
    <scope>NUCLEOTIDE SEQUENCE</scope>
    <source>
        <strain evidence="1">ITTG S70</strain>
        <plasmid evidence="1">pSchITTGS70c</plasmid>
    </source>
</reference>
<sequence length="112" mass="12399">MTCDRFAHFPFFLGFYQIIAFVFSKSKAIVSACSGYASDPAPGCRSSKQSILRITGHASLEEHQLTKTKHTTPAADDFLRHWRGDGQRAPKPIQRMIPDGAIFHFVPADSCG</sequence>
<keyword evidence="2" id="KW-1185">Reference proteome</keyword>
<proteinExistence type="predicted"/>
<name>A0ABZ2BGS9_9HYPH</name>
<dbReference type="Proteomes" id="UP001432360">
    <property type="component" value="Plasmid pSchITTGS70c"/>
</dbReference>
<protein>
    <recommendedName>
        <fullName evidence="3">Secreted protein</fullName>
    </recommendedName>
</protein>
<dbReference type="EMBL" id="CP133151">
    <property type="protein sequence ID" value="WVT06697.1"/>
    <property type="molecule type" value="Genomic_DNA"/>
</dbReference>
<organism evidence="1 2">
    <name type="scientific">Sinorhizobium chiapasense</name>
    <dbReference type="NCBI Taxonomy" id="501572"/>
    <lineage>
        <taxon>Bacteria</taxon>
        <taxon>Pseudomonadati</taxon>
        <taxon>Pseudomonadota</taxon>
        <taxon>Alphaproteobacteria</taxon>
        <taxon>Hyphomicrobiales</taxon>
        <taxon>Rhizobiaceae</taxon>
        <taxon>Sinorhizobium/Ensifer group</taxon>
        <taxon>Sinorhizobium</taxon>
    </lineage>
</organism>
<evidence type="ECO:0000313" key="2">
    <source>
        <dbReference type="Proteomes" id="UP001432360"/>
    </source>
</evidence>
<gene>
    <name evidence="1" type="ORF">RB548_23670</name>
</gene>
<evidence type="ECO:0000313" key="1">
    <source>
        <dbReference type="EMBL" id="WVT06697.1"/>
    </source>
</evidence>
<accession>A0ABZ2BGS9</accession>
<geneLocation type="plasmid" evidence="1 2">
    <name>pSchITTGS70c</name>
</geneLocation>
<dbReference type="RefSeq" id="WP_331375737.1">
    <property type="nucleotide sequence ID" value="NZ_CP133151.1"/>
</dbReference>
<keyword evidence="1" id="KW-0614">Plasmid</keyword>